<dbReference type="InterPro" id="IPR015897">
    <property type="entry name" value="CHK_kinase-like"/>
</dbReference>
<dbReference type="Proteomes" id="UP001201812">
    <property type="component" value="Unassembled WGS sequence"/>
</dbReference>
<dbReference type="PANTHER" id="PTHR23020">
    <property type="entry name" value="UNCHARACTERIZED NUCLEAR HORMONE RECEPTOR-RELATED"/>
    <property type="match status" value="1"/>
</dbReference>
<dbReference type="InterPro" id="IPR052961">
    <property type="entry name" value="Oxido-Kinase-like_Enzymes"/>
</dbReference>
<feature type="domain" description="CHK kinase-like" evidence="1">
    <location>
        <begin position="148"/>
        <end position="325"/>
    </location>
</feature>
<dbReference type="InterPro" id="IPR011009">
    <property type="entry name" value="Kinase-like_dom_sf"/>
</dbReference>
<organism evidence="2 3">
    <name type="scientific">Ditylenchus destructor</name>
    <dbReference type="NCBI Taxonomy" id="166010"/>
    <lineage>
        <taxon>Eukaryota</taxon>
        <taxon>Metazoa</taxon>
        <taxon>Ecdysozoa</taxon>
        <taxon>Nematoda</taxon>
        <taxon>Chromadorea</taxon>
        <taxon>Rhabditida</taxon>
        <taxon>Tylenchina</taxon>
        <taxon>Tylenchomorpha</taxon>
        <taxon>Sphaerularioidea</taxon>
        <taxon>Anguinidae</taxon>
        <taxon>Anguininae</taxon>
        <taxon>Ditylenchus</taxon>
    </lineage>
</organism>
<dbReference type="SUPFAM" id="SSF56112">
    <property type="entry name" value="Protein kinase-like (PK-like)"/>
    <property type="match status" value="1"/>
</dbReference>
<keyword evidence="2" id="KW-0808">Transferase</keyword>
<evidence type="ECO:0000259" key="1">
    <source>
        <dbReference type="SMART" id="SM00587"/>
    </source>
</evidence>
<dbReference type="EMBL" id="JAKKPZ010000681">
    <property type="protein sequence ID" value="KAI1693062.1"/>
    <property type="molecule type" value="Genomic_DNA"/>
</dbReference>
<dbReference type="SMART" id="SM00587">
    <property type="entry name" value="CHK"/>
    <property type="match status" value="1"/>
</dbReference>
<dbReference type="InterPro" id="IPR012877">
    <property type="entry name" value="Dhs-27"/>
</dbReference>
<keyword evidence="2" id="KW-0418">Kinase</keyword>
<dbReference type="PANTHER" id="PTHR23020:SF41">
    <property type="entry name" value="AMINOGLYCOSIDE PHOSPHOTRANSFERASE DOMAIN-CONTAINING PROTEIN"/>
    <property type="match status" value="1"/>
</dbReference>
<evidence type="ECO:0000313" key="3">
    <source>
        <dbReference type="Proteomes" id="UP001201812"/>
    </source>
</evidence>
<protein>
    <submittedName>
        <fullName evidence="2">Ecdysteroid kinase domain-containing protein</fullName>
    </submittedName>
</protein>
<reference evidence="2" key="1">
    <citation type="submission" date="2022-01" db="EMBL/GenBank/DDBJ databases">
        <title>Genome Sequence Resource for Two Populations of Ditylenchus destructor, the Migratory Endoparasitic Phytonematode.</title>
        <authorList>
            <person name="Zhang H."/>
            <person name="Lin R."/>
            <person name="Xie B."/>
        </authorList>
    </citation>
    <scope>NUCLEOTIDE SEQUENCE</scope>
    <source>
        <strain evidence="2">BazhouSP</strain>
    </source>
</reference>
<sequence length="397" mass="45774">MTVDLERSILETNYKLQFIVDILNSKDELFSTLYKNNSETISKVDIMPMHGGVMSVISRIQFFFGSKNEPDFGVVFKVPTMRRLEKEAGTATNEASIFSMKNFLLDGHNSEVRFYQKVSSLTDGVKILPIVYAARVAPDIDNIEIGFILMEDLANVKMADFTAGLTKEQIESAIQTIASFHALSLTFPVEIMNQFYFSKFGFFDDKEIKLSERLCQLPTDCFRNNKEALLKFLNTHNRMKTDVHTRLGIRPVLIHGDCWSNNVFYDLETQSKVHSIIDWQLVQPNTGVSDILRFVYNGATSDLRKRYMGSWINLYFDILKREAKERGVESQATYTPELIAKMLREQKPFEIMFSLVLIPPIAERQSPERRDEMLERITTLFQEHLEENCAECLNCNN</sequence>
<dbReference type="AlphaFoldDB" id="A0AAD4QRM8"/>
<dbReference type="GO" id="GO:0016301">
    <property type="term" value="F:kinase activity"/>
    <property type="evidence" value="ECO:0007669"/>
    <property type="project" value="UniProtKB-KW"/>
</dbReference>
<dbReference type="Pfam" id="PF07914">
    <property type="entry name" value="DUF1679"/>
    <property type="match status" value="1"/>
</dbReference>
<comment type="caution">
    <text evidence="2">The sequence shown here is derived from an EMBL/GenBank/DDBJ whole genome shotgun (WGS) entry which is preliminary data.</text>
</comment>
<name>A0AAD4QRM8_9BILA</name>
<gene>
    <name evidence="2" type="ORF">DdX_20866</name>
</gene>
<evidence type="ECO:0000313" key="2">
    <source>
        <dbReference type="EMBL" id="KAI1693062.1"/>
    </source>
</evidence>
<keyword evidence="3" id="KW-1185">Reference proteome</keyword>
<proteinExistence type="predicted"/>
<accession>A0AAD4QRM8</accession>
<dbReference type="Gene3D" id="3.90.1200.10">
    <property type="match status" value="1"/>
</dbReference>